<dbReference type="Gene3D" id="1.10.3450.10">
    <property type="entry name" value="TTHA0068-like"/>
    <property type="match status" value="1"/>
</dbReference>
<dbReference type="SUPFAM" id="SSF140663">
    <property type="entry name" value="TTHA0068-like"/>
    <property type="match status" value="1"/>
</dbReference>
<name>A0A1H6CSP6_9ACTN</name>
<dbReference type="EMBL" id="FNVU01000010">
    <property type="protein sequence ID" value="SEG75807.1"/>
    <property type="molecule type" value="Genomic_DNA"/>
</dbReference>
<evidence type="ECO:0000313" key="2">
    <source>
        <dbReference type="EMBL" id="SEG75807.1"/>
    </source>
</evidence>
<gene>
    <name evidence="2" type="ORF">SAMN05216223_11016</name>
</gene>
<feature type="compositionally biased region" description="Basic and acidic residues" evidence="1">
    <location>
        <begin position="16"/>
        <end position="35"/>
    </location>
</feature>
<evidence type="ECO:0000313" key="3">
    <source>
        <dbReference type="Proteomes" id="UP000236754"/>
    </source>
</evidence>
<dbReference type="PANTHER" id="PTHR34796:SF1">
    <property type="entry name" value="EXPRESSED PROTEIN"/>
    <property type="match status" value="1"/>
</dbReference>
<accession>A0A1H6CSP6</accession>
<dbReference type="RefSeq" id="WP_103887824.1">
    <property type="nucleotide sequence ID" value="NZ_FNVU01000010.1"/>
</dbReference>
<feature type="compositionally biased region" description="Low complexity" evidence="1">
    <location>
        <begin position="36"/>
        <end position="45"/>
    </location>
</feature>
<dbReference type="InterPro" id="IPR023203">
    <property type="entry name" value="TTHA0068_sf"/>
</dbReference>
<evidence type="ECO:0000256" key="1">
    <source>
        <dbReference type="SAM" id="MobiDB-lite"/>
    </source>
</evidence>
<dbReference type="AlphaFoldDB" id="A0A1H6CSP6"/>
<dbReference type="Proteomes" id="UP000236754">
    <property type="component" value="Unassembled WGS sequence"/>
</dbReference>
<proteinExistence type="predicted"/>
<dbReference type="PANTHER" id="PTHR34796">
    <property type="entry name" value="EXPRESSED PROTEIN"/>
    <property type="match status" value="1"/>
</dbReference>
<dbReference type="OrthoDB" id="160968at2"/>
<feature type="region of interest" description="Disordered" evidence="1">
    <location>
        <begin position="1"/>
        <end position="59"/>
    </location>
</feature>
<dbReference type="InterPro" id="IPR005500">
    <property type="entry name" value="DUF309"/>
</dbReference>
<protein>
    <recommendedName>
        <fullName evidence="4">DUF309 domain-containing protein</fullName>
    </recommendedName>
</protein>
<organism evidence="2 3">
    <name type="scientific">Actinacidiphila yanglinensis</name>
    <dbReference type="NCBI Taxonomy" id="310779"/>
    <lineage>
        <taxon>Bacteria</taxon>
        <taxon>Bacillati</taxon>
        <taxon>Actinomycetota</taxon>
        <taxon>Actinomycetes</taxon>
        <taxon>Kitasatosporales</taxon>
        <taxon>Streptomycetaceae</taxon>
        <taxon>Actinacidiphila</taxon>
    </lineage>
</organism>
<dbReference type="Pfam" id="PF03745">
    <property type="entry name" value="DUF309"/>
    <property type="match status" value="1"/>
</dbReference>
<sequence>MNDAPHDGTPPAGRGPARDRDAEGRARSNRPRDGLGRPLPRGAPGVARQPEGVRRSAEQTLTEAQRLIDDGMPFHAHEVLEDRWKTGPAGERDLWRAMAQLAVGLTHAARGNSRGAAALLDRAARGLAPYAGDAPYGIDAAGLVRWVAHQDPALTPPPPLFAPPSAT</sequence>
<reference evidence="2 3" key="1">
    <citation type="submission" date="2016-10" db="EMBL/GenBank/DDBJ databases">
        <authorList>
            <person name="de Groot N.N."/>
        </authorList>
    </citation>
    <scope>NUCLEOTIDE SEQUENCE [LARGE SCALE GENOMIC DNA]</scope>
    <source>
        <strain evidence="2 3">CGMCC 4.2023</strain>
    </source>
</reference>
<keyword evidence="3" id="KW-1185">Reference proteome</keyword>
<evidence type="ECO:0008006" key="4">
    <source>
        <dbReference type="Google" id="ProtNLM"/>
    </source>
</evidence>